<feature type="chain" id="PRO_5004920502" evidence="2">
    <location>
        <begin position="22"/>
        <end position="92"/>
    </location>
</feature>
<dbReference type="PANTHER" id="PTHR43546">
    <property type="entry name" value="UPF0173 METAL-DEPENDENT HYDROLASE MJ1163-RELATED"/>
    <property type="match status" value="1"/>
</dbReference>
<evidence type="ECO:0000256" key="1">
    <source>
        <dbReference type="ARBA" id="ARBA00022801"/>
    </source>
</evidence>
<reference evidence="3 4" key="1">
    <citation type="journal article" date="2014" name="Genome Announc.">
        <title>Draft genome sequence of Sclerotinia borealis, a psychrophilic plant pathogenic fungus.</title>
        <authorList>
            <person name="Mardanov A.V."/>
            <person name="Beletsky A.V."/>
            <person name="Kadnikov V.V."/>
            <person name="Ignatov A.N."/>
            <person name="Ravin N.V."/>
        </authorList>
    </citation>
    <scope>NUCLEOTIDE SEQUENCE [LARGE SCALE GENOMIC DNA]</scope>
    <source>
        <strain evidence="4">F-4157</strain>
    </source>
</reference>
<dbReference type="OrthoDB" id="332863at2759"/>
<accession>W9CIU4</accession>
<keyword evidence="1 3" id="KW-0378">Hydrolase</keyword>
<dbReference type="EMBL" id="AYSA01000164">
    <property type="protein sequence ID" value="ESZ95786.1"/>
    <property type="molecule type" value="Genomic_DNA"/>
</dbReference>
<feature type="signal peptide" evidence="2">
    <location>
        <begin position="1"/>
        <end position="21"/>
    </location>
</feature>
<dbReference type="HOGENOM" id="CLU_2263555_0_0_1"/>
<proteinExistence type="predicted"/>
<evidence type="ECO:0000256" key="2">
    <source>
        <dbReference type="SAM" id="SignalP"/>
    </source>
</evidence>
<dbReference type="STRING" id="1432307.W9CIU4"/>
<keyword evidence="2" id="KW-0732">Signal</keyword>
<keyword evidence="4" id="KW-1185">Reference proteome</keyword>
<name>W9CIU4_SCLBF</name>
<dbReference type="InterPro" id="IPR050114">
    <property type="entry name" value="UPF0173_UPF0282_UlaG_hydrolase"/>
</dbReference>
<dbReference type="Proteomes" id="UP000019487">
    <property type="component" value="Unassembled WGS sequence"/>
</dbReference>
<protein>
    <submittedName>
        <fullName evidence="3">Putative Zn-dependent hydrolases of the beta-lactamase fold</fullName>
    </submittedName>
</protein>
<evidence type="ECO:0000313" key="3">
    <source>
        <dbReference type="EMBL" id="ESZ95786.1"/>
    </source>
</evidence>
<evidence type="ECO:0000313" key="4">
    <source>
        <dbReference type="Proteomes" id="UP000019487"/>
    </source>
</evidence>
<dbReference type="PANTHER" id="PTHR43546:SF9">
    <property type="entry name" value="L-ASCORBATE-6-PHOSPHATE LACTONASE ULAG-RELATED"/>
    <property type="match status" value="1"/>
</dbReference>
<dbReference type="InterPro" id="IPR036866">
    <property type="entry name" value="RibonucZ/Hydroxyglut_hydro"/>
</dbReference>
<comment type="caution">
    <text evidence="3">The sequence shown here is derived from an EMBL/GenBank/DDBJ whole genome shotgun (WGS) entry which is preliminary data.</text>
</comment>
<dbReference type="GO" id="GO:0016787">
    <property type="term" value="F:hydrolase activity"/>
    <property type="evidence" value="ECO:0007669"/>
    <property type="project" value="UniProtKB-KW"/>
</dbReference>
<gene>
    <name evidence="3" type="ORF">SBOR_3803</name>
</gene>
<dbReference type="AlphaFoldDB" id="W9CIU4"/>
<organism evidence="3 4">
    <name type="scientific">Sclerotinia borealis (strain F-4128)</name>
    <dbReference type="NCBI Taxonomy" id="1432307"/>
    <lineage>
        <taxon>Eukaryota</taxon>
        <taxon>Fungi</taxon>
        <taxon>Dikarya</taxon>
        <taxon>Ascomycota</taxon>
        <taxon>Pezizomycotina</taxon>
        <taxon>Leotiomycetes</taxon>
        <taxon>Helotiales</taxon>
        <taxon>Sclerotiniaceae</taxon>
        <taxon>Sclerotinia</taxon>
    </lineage>
</organism>
<dbReference type="Gene3D" id="3.60.15.10">
    <property type="entry name" value="Ribonuclease Z/Hydroxyacylglutathione hydrolase-like"/>
    <property type="match status" value="1"/>
</dbReference>
<sequence length="92" mass="10462">MRHKFHITIALFNIGAAWVAPEPGVDKMQITMCGEQAARLFRHIEVDILVPMHFESWKHFTQGKDGLRSAFEAAGIIDHVRWLEPGVAQKII</sequence>